<sequence length="211" mass="23252">MTEESHILPERRQRRYGAVDRSSRGMNLHKVHYITPGETLVSIAVHYGTTVQHLKLINHLWSADISALKTLKVPAENSDSAFIGGKDPPRSDSIELGSIRPIKACKNGQLPADNLDSLSASLYLKNLSERVKRAKETASVTLEKSRLPEILADASSAYTLQNHIPSHARSIDNPLVMVTTPSTSSSKGGWRGNPKRASYTTPQNWNNDCDL</sequence>
<evidence type="ECO:0000256" key="1">
    <source>
        <dbReference type="SAM" id="MobiDB-lite"/>
    </source>
</evidence>
<feature type="region of interest" description="Disordered" evidence="1">
    <location>
        <begin position="180"/>
        <end position="211"/>
    </location>
</feature>
<evidence type="ECO:0000259" key="2">
    <source>
        <dbReference type="PROSITE" id="PS51782"/>
    </source>
</evidence>
<evidence type="ECO:0000313" key="4">
    <source>
        <dbReference type="Proteomes" id="UP001497525"/>
    </source>
</evidence>
<gene>
    <name evidence="3" type="ORF">CDAUBV1_LOCUS17511</name>
</gene>
<dbReference type="InterPro" id="IPR036779">
    <property type="entry name" value="LysM_dom_sf"/>
</dbReference>
<feature type="domain" description="LysM" evidence="2">
    <location>
        <begin position="30"/>
        <end position="73"/>
    </location>
</feature>
<dbReference type="PROSITE" id="PS51782">
    <property type="entry name" value="LYSM"/>
    <property type="match status" value="1"/>
</dbReference>
<dbReference type="Gene3D" id="3.10.350.10">
    <property type="entry name" value="LysM domain"/>
    <property type="match status" value="1"/>
</dbReference>
<dbReference type="Proteomes" id="UP001497525">
    <property type="component" value="Unassembled WGS sequence"/>
</dbReference>
<reference evidence="3" key="1">
    <citation type="submission" date="2024-06" db="EMBL/GenBank/DDBJ databases">
        <authorList>
            <person name="Liu X."/>
            <person name="Lenzi L."/>
            <person name="Haldenby T S."/>
            <person name="Uol C."/>
        </authorList>
    </citation>
    <scope>NUCLEOTIDE SEQUENCE</scope>
</reference>
<dbReference type="SMART" id="SM00257">
    <property type="entry name" value="LysM"/>
    <property type="match status" value="1"/>
</dbReference>
<dbReference type="Pfam" id="PF01476">
    <property type="entry name" value="LysM"/>
    <property type="match status" value="1"/>
</dbReference>
<organism evidence="3 4">
    <name type="scientific">Calicophoron daubneyi</name>
    <name type="common">Rumen fluke</name>
    <name type="synonym">Paramphistomum daubneyi</name>
    <dbReference type="NCBI Taxonomy" id="300641"/>
    <lineage>
        <taxon>Eukaryota</taxon>
        <taxon>Metazoa</taxon>
        <taxon>Spiralia</taxon>
        <taxon>Lophotrochozoa</taxon>
        <taxon>Platyhelminthes</taxon>
        <taxon>Trematoda</taxon>
        <taxon>Digenea</taxon>
        <taxon>Plagiorchiida</taxon>
        <taxon>Pronocephalata</taxon>
        <taxon>Paramphistomoidea</taxon>
        <taxon>Paramphistomidae</taxon>
        <taxon>Calicophoron</taxon>
    </lineage>
</organism>
<comment type="caution">
    <text evidence="3">The sequence shown here is derived from an EMBL/GenBank/DDBJ whole genome shotgun (WGS) entry which is preliminary data.</text>
</comment>
<name>A0AAV2U181_CALDB</name>
<evidence type="ECO:0000313" key="3">
    <source>
        <dbReference type="EMBL" id="CAL5142261.1"/>
    </source>
</evidence>
<feature type="compositionally biased region" description="Polar residues" evidence="1">
    <location>
        <begin position="198"/>
        <end position="211"/>
    </location>
</feature>
<dbReference type="InterPro" id="IPR018392">
    <property type="entry name" value="LysM"/>
</dbReference>
<dbReference type="EMBL" id="CAXLJL010000989">
    <property type="protein sequence ID" value="CAL5142261.1"/>
    <property type="molecule type" value="Genomic_DNA"/>
</dbReference>
<dbReference type="CDD" id="cd00118">
    <property type="entry name" value="LysM"/>
    <property type="match status" value="1"/>
</dbReference>
<accession>A0AAV2U181</accession>
<proteinExistence type="predicted"/>
<dbReference type="AlphaFoldDB" id="A0AAV2U181"/>
<protein>
    <recommendedName>
        <fullName evidence="2">LysM domain-containing protein</fullName>
    </recommendedName>
</protein>
<dbReference type="SUPFAM" id="SSF54106">
    <property type="entry name" value="LysM domain"/>
    <property type="match status" value="1"/>
</dbReference>